<dbReference type="InterPro" id="IPR000172">
    <property type="entry name" value="GMC_OxRdtase_N"/>
</dbReference>
<dbReference type="InterPro" id="IPR007867">
    <property type="entry name" value="GMC_OxRtase_C"/>
</dbReference>
<evidence type="ECO:0000313" key="7">
    <source>
        <dbReference type="EMBL" id="GGY23725.1"/>
    </source>
</evidence>
<dbReference type="InterPro" id="IPR036188">
    <property type="entry name" value="FAD/NAD-bd_sf"/>
</dbReference>
<accession>A0A918UBN7</accession>
<dbReference type="Pfam" id="PF05199">
    <property type="entry name" value="GMC_oxred_C"/>
    <property type="match status" value="1"/>
</dbReference>
<keyword evidence="3" id="KW-0274">FAD</keyword>
<evidence type="ECO:0000256" key="2">
    <source>
        <dbReference type="ARBA" id="ARBA00022630"/>
    </source>
</evidence>
<dbReference type="PANTHER" id="PTHR46056:SF12">
    <property type="entry name" value="LONG-CHAIN-ALCOHOL OXIDASE"/>
    <property type="match status" value="1"/>
</dbReference>
<name>A0A918UBN7_9NEIS</name>
<comment type="caution">
    <text evidence="7">The sequence shown here is derived from an EMBL/GenBank/DDBJ whole genome shotgun (WGS) entry which is preliminary data.</text>
</comment>
<evidence type="ECO:0000256" key="4">
    <source>
        <dbReference type="ARBA" id="ARBA00023002"/>
    </source>
</evidence>
<keyword evidence="8" id="KW-1185">Reference proteome</keyword>
<evidence type="ECO:0000256" key="1">
    <source>
        <dbReference type="ARBA" id="ARBA00010790"/>
    </source>
</evidence>
<dbReference type="PRINTS" id="PR00420">
    <property type="entry name" value="RNGMNOXGNASE"/>
</dbReference>
<dbReference type="EMBL" id="BMYX01000019">
    <property type="protein sequence ID" value="GGY23725.1"/>
    <property type="molecule type" value="Genomic_DNA"/>
</dbReference>
<proteinExistence type="inferred from homology"/>
<evidence type="ECO:0000313" key="8">
    <source>
        <dbReference type="Proteomes" id="UP000645257"/>
    </source>
</evidence>
<dbReference type="Gene3D" id="3.50.50.60">
    <property type="entry name" value="FAD/NAD(P)-binding domain"/>
    <property type="match status" value="2"/>
</dbReference>
<dbReference type="AlphaFoldDB" id="A0A918UBN7"/>
<protein>
    <submittedName>
        <fullName evidence="7">GMC family oxidoreductase</fullName>
    </submittedName>
</protein>
<keyword evidence="4" id="KW-0560">Oxidoreductase</keyword>
<evidence type="ECO:0000259" key="6">
    <source>
        <dbReference type="Pfam" id="PF05199"/>
    </source>
</evidence>
<reference evidence="7" key="1">
    <citation type="journal article" date="2014" name="Int. J. Syst. Evol. Microbiol.">
        <title>Complete genome sequence of Corynebacterium casei LMG S-19264T (=DSM 44701T), isolated from a smear-ripened cheese.</title>
        <authorList>
            <consortium name="US DOE Joint Genome Institute (JGI-PGF)"/>
            <person name="Walter F."/>
            <person name="Albersmeier A."/>
            <person name="Kalinowski J."/>
            <person name="Ruckert C."/>
        </authorList>
    </citation>
    <scope>NUCLEOTIDE SEQUENCE</scope>
    <source>
        <strain evidence="7">KCTC 32182</strain>
    </source>
</reference>
<reference evidence="7" key="2">
    <citation type="submission" date="2020-09" db="EMBL/GenBank/DDBJ databases">
        <authorList>
            <person name="Sun Q."/>
            <person name="Kim S."/>
        </authorList>
    </citation>
    <scope>NUCLEOTIDE SEQUENCE</scope>
    <source>
        <strain evidence="7">KCTC 32182</strain>
    </source>
</reference>
<dbReference type="Pfam" id="PF00732">
    <property type="entry name" value="GMC_oxred_N"/>
    <property type="match status" value="1"/>
</dbReference>
<dbReference type="PANTHER" id="PTHR46056">
    <property type="entry name" value="LONG-CHAIN-ALCOHOL OXIDASE"/>
    <property type="match status" value="1"/>
</dbReference>
<dbReference type="SUPFAM" id="SSF51905">
    <property type="entry name" value="FAD/NAD(P)-binding domain"/>
    <property type="match status" value="1"/>
</dbReference>
<feature type="domain" description="Glucose-methanol-choline oxidoreductase N-terminal" evidence="5">
    <location>
        <begin position="52"/>
        <end position="262"/>
    </location>
</feature>
<dbReference type="RefSeq" id="WP_189535646.1">
    <property type="nucleotide sequence ID" value="NZ_BMYX01000019.1"/>
</dbReference>
<evidence type="ECO:0000259" key="5">
    <source>
        <dbReference type="Pfam" id="PF00732"/>
    </source>
</evidence>
<dbReference type="GO" id="GO:0016614">
    <property type="term" value="F:oxidoreductase activity, acting on CH-OH group of donors"/>
    <property type="evidence" value="ECO:0007669"/>
    <property type="project" value="InterPro"/>
</dbReference>
<keyword evidence="2" id="KW-0285">Flavoprotein</keyword>
<dbReference type="GO" id="GO:0050660">
    <property type="term" value="F:flavin adenine dinucleotide binding"/>
    <property type="evidence" value="ECO:0007669"/>
    <property type="project" value="InterPro"/>
</dbReference>
<sequence>MVHDYIIVGSGPSGAVMADALTRAGADCLMLEAGEARPSPAFPDNELAANSRLFWGGGMELSRDARTVLLRGKALGGGSIVNQCLLDRFDELAFSLWRQASGIAGLSLEAFEPWYRRTENRLALETLGREGWNRNAALYAEAFERCGYGCAPLRRGQSDCGGNDCVVCLGGCRRGSKQSTLMTFLPQACRQGLTIRCGCQVEALSHDRHGVTVTGYLAGRPEVWRARKVVLAAGALGTTGILLRSGLKSRLPALGEGFFCHPQWMTLALFDEIVDAHKGALQSLKSDEPRFRQAGFKLENIFAGPVAISLLAPGIGKEAARWMRDYRRMASIEVAIRDETPGRVRLAGGRLEVEKTLGDTDRARRDAGLAVVRELFGAVGAKKLHQAPLRIGLHLMGGCALGVDGARSVTAPDHRVHDHPNLLIADSACFPAAPGINPSLSIMALSGRAAAMELGQAALEPVREAAA</sequence>
<evidence type="ECO:0000256" key="3">
    <source>
        <dbReference type="ARBA" id="ARBA00022827"/>
    </source>
</evidence>
<dbReference type="Proteomes" id="UP000645257">
    <property type="component" value="Unassembled WGS sequence"/>
</dbReference>
<gene>
    <name evidence="7" type="ORF">GCM10011289_29240</name>
</gene>
<comment type="similarity">
    <text evidence="1">Belongs to the GMC oxidoreductase family.</text>
</comment>
<organism evidence="7 8">
    <name type="scientific">Paludibacterium paludis</name>
    <dbReference type="NCBI Taxonomy" id="1225769"/>
    <lineage>
        <taxon>Bacteria</taxon>
        <taxon>Pseudomonadati</taxon>
        <taxon>Pseudomonadota</taxon>
        <taxon>Betaproteobacteria</taxon>
        <taxon>Neisseriales</taxon>
        <taxon>Chromobacteriaceae</taxon>
        <taxon>Paludibacterium</taxon>
    </lineage>
</organism>
<feature type="domain" description="Glucose-methanol-choline oxidoreductase C-terminal" evidence="6">
    <location>
        <begin position="391"/>
        <end position="445"/>
    </location>
</feature>